<feature type="region of interest" description="Disordered" evidence="1">
    <location>
        <begin position="250"/>
        <end position="425"/>
    </location>
</feature>
<proteinExistence type="predicted"/>
<protein>
    <submittedName>
        <fullName evidence="2 4">Uncharacterized protein</fullName>
    </submittedName>
</protein>
<evidence type="ECO:0000313" key="2">
    <source>
        <dbReference type="EMBL" id="KAF2808840.1"/>
    </source>
</evidence>
<evidence type="ECO:0000313" key="4">
    <source>
        <dbReference type="RefSeq" id="XP_033575804.1"/>
    </source>
</evidence>
<feature type="compositionally biased region" description="Basic and acidic residues" evidence="1">
    <location>
        <begin position="270"/>
        <end position="293"/>
    </location>
</feature>
<name>A0A6A6YJ78_9PEZI</name>
<evidence type="ECO:0000313" key="3">
    <source>
        <dbReference type="Proteomes" id="UP000504636"/>
    </source>
</evidence>
<dbReference type="EMBL" id="MU003702">
    <property type="protein sequence ID" value="KAF2808840.1"/>
    <property type="molecule type" value="Genomic_DNA"/>
</dbReference>
<sequence length="425" mass="46003">MASFSGFDFNDLTTTADQPPPPSAPPTSEIRELQARLDFKSVTAFMQVGKFWGKYEEVLPSDKASATSGPTVSAATPSASATSALNASPATPTPVTPAMDPTKENRTCKGNLSKMHRLQCLHYIWTSSVSACAPNCLGGQHPTPLPASIQGPHFGCQLCLRAAQAKDPALRKPGNHWVDLLLEDNLERDSSPLTGLRACQIVFMAKDGTLIPAMEPIDSALIRALMSFRFKIKQRPDLDFRPALPGPSGVDASGFDYSKVPKGPGGGKLSKADKKKIVQEARNADRGGREKRGQPSGRGQPLGRGQQSTRGRGEARESSSTADVGLDYGEEALGASVAGIRSEEETRARRDKRERQKLEKERKKAAQEATKMRQKAEEGANRKQADEVSTKSREEAEEGEVMENDEETAKKLQEAEEGLDKMALE</sequence>
<dbReference type="OrthoDB" id="10415930at2759"/>
<reference evidence="2 4" key="1">
    <citation type="journal article" date="2020" name="Stud. Mycol.">
        <title>101 Dothideomycetes genomes: a test case for predicting lifestyles and emergence of pathogens.</title>
        <authorList>
            <person name="Haridas S."/>
            <person name="Albert R."/>
            <person name="Binder M."/>
            <person name="Bloem J."/>
            <person name="Labutti K."/>
            <person name="Salamov A."/>
            <person name="Andreopoulos B."/>
            <person name="Baker S."/>
            <person name="Barry K."/>
            <person name="Bills G."/>
            <person name="Bluhm B."/>
            <person name="Cannon C."/>
            <person name="Castanera R."/>
            <person name="Culley D."/>
            <person name="Daum C."/>
            <person name="Ezra D."/>
            <person name="Gonzalez J."/>
            <person name="Henrissat B."/>
            <person name="Kuo A."/>
            <person name="Liang C."/>
            <person name="Lipzen A."/>
            <person name="Lutzoni F."/>
            <person name="Magnuson J."/>
            <person name="Mondo S."/>
            <person name="Nolan M."/>
            <person name="Ohm R."/>
            <person name="Pangilinan J."/>
            <person name="Park H.-J."/>
            <person name="Ramirez L."/>
            <person name="Alfaro M."/>
            <person name="Sun H."/>
            <person name="Tritt A."/>
            <person name="Yoshinaga Y."/>
            <person name="Zwiers L.-H."/>
            <person name="Turgeon B."/>
            <person name="Goodwin S."/>
            <person name="Spatafora J."/>
            <person name="Crous P."/>
            <person name="Grigoriev I."/>
        </authorList>
    </citation>
    <scope>NUCLEOTIDE SEQUENCE</scope>
    <source>
        <strain evidence="2 4">CBS 304.34</strain>
    </source>
</reference>
<evidence type="ECO:0000256" key="1">
    <source>
        <dbReference type="SAM" id="MobiDB-lite"/>
    </source>
</evidence>
<feature type="compositionally biased region" description="Basic and acidic residues" evidence="1">
    <location>
        <begin position="407"/>
        <end position="425"/>
    </location>
</feature>
<gene>
    <name evidence="2 4" type="ORF">BDZ99DRAFT_521316</name>
</gene>
<reference evidence="4" key="3">
    <citation type="submission" date="2025-04" db="UniProtKB">
        <authorList>
            <consortium name="RefSeq"/>
        </authorList>
    </citation>
    <scope>IDENTIFICATION</scope>
    <source>
        <strain evidence="4">CBS 304.34</strain>
    </source>
</reference>
<reference evidence="4" key="2">
    <citation type="submission" date="2020-04" db="EMBL/GenBank/DDBJ databases">
        <authorList>
            <consortium name="NCBI Genome Project"/>
        </authorList>
    </citation>
    <scope>NUCLEOTIDE SEQUENCE</scope>
    <source>
        <strain evidence="4">CBS 304.34</strain>
    </source>
</reference>
<accession>A0A6A6YJ78</accession>
<dbReference type="GeneID" id="54466509"/>
<feature type="region of interest" description="Disordered" evidence="1">
    <location>
        <begin position="1"/>
        <end position="28"/>
    </location>
</feature>
<dbReference type="CDD" id="cd22249">
    <property type="entry name" value="UDM1_RNF168_RNF169-like"/>
    <property type="match status" value="1"/>
</dbReference>
<feature type="compositionally biased region" description="Low complexity" evidence="1">
    <location>
        <begin position="64"/>
        <end position="90"/>
    </location>
</feature>
<feature type="compositionally biased region" description="Acidic residues" evidence="1">
    <location>
        <begin position="395"/>
        <end position="406"/>
    </location>
</feature>
<feature type="region of interest" description="Disordered" evidence="1">
    <location>
        <begin position="62"/>
        <end position="107"/>
    </location>
</feature>
<dbReference type="AlphaFoldDB" id="A0A6A6YJ78"/>
<organism evidence="2">
    <name type="scientific">Mytilinidion resinicola</name>
    <dbReference type="NCBI Taxonomy" id="574789"/>
    <lineage>
        <taxon>Eukaryota</taxon>
        <taxon>Fungi</taxon>
        <taxon>Dikarya</taxon>
        <taxon>Ascomycota</taxon>
        <taxon>Pezizomycotina</taxon>
        <taxon>Dothideomycetes</taxon>
        <taxon>Pleosporomycetidae</taxon>
        <taxon>Mytilinidiales</taxon>
        <taxon>Mytilinidiaceae</taxon>
        <taxon>Mytilinidion</taxon>
    </lineage>
</organism>
<keyword evidence="3" id="KW-1185">Reference proteome</keyword>
<dbReference type="RefSeq" id="XP_033575804.1">
    <property type="nucleotide sequence ID" value="XM_033725616.1"/>
</dbReference>
<feature type="compositionally biased region" description="Basic and acidic residues" evidence="1">
    <location>
        <begin position="341"/>
        <end position="394"/>
    </location>
</feature>
<dbReference type="Proteomes" id="UP000504636">
    <property type="component" value="Unplaced"/>
</dbReference>